<dbReference type="PANTHER" id="PTHR42085">
    <property type="entry name" value="F-BOX DOMAIN-CONTAINING PROTEIN"/>
    <property type="match status" value="1"/>
</dbReference>
<gene>
    <name evidence="1" type="ORF">BU16DRAFT_1040</name>
</gene>
<dbReference type="EMBL" id="MU004181">
    <property type="protein sequence ID" value="KAF2502138.1"/>
    <property type="molecule type" value="Genomic_DNA"/>
</dbReference>
<dbReference type="Proteomes" id="UP000799750">
    <property type="component" value="Unassembled WGS sequence"/>
</dbReference>
<dbReference type="InterPro" id="IPR038883">
    <property type="entry name" value="AN11006-like"/>
</dbReference>
<dbReference type="OrthoDB" id="3786918at2759"/>
<evidence type="ECO:0000313" key="2">
    <source>
        <dbReference type="Proteomes" id="UP000799750"/>
    </source>
</evidence>
<sequence length="282" mass="32697">MSNTPPTLLTLPAELRNQVFSYVVNDPEFCRDGFLHRNRPGGIYLDDEYTATRALSILLTCRQFYYDLAIPAYTRTHFLARSLYSPLPTLLLPLPSPLVASIRHLAWVVGTRQFRSLVQWRTHPFDFPIPDGSADLDVIKTLRLDTLTLVLHASSYTHYPADFTTDLVALLRRLEGVKRIVFVRNRANVKGGFGRWFNRLVGLMLKVDHQERYDRVPAVLEKVWWEWGFDEVGETFELVARASKPVMEEQAYMEMVKPLVHGLMGRMEREEWDEDPRARNGF</sequence>
<organism evidence="1 2">
    <name type="scientific">Lophium mytilinum</name>
    <dbReference type="NCBI Taxonomy" id="390894"/>
    <lineage>
        <taxon>Eukaryota</taxon>
        <taxon>Fungi</taxon>
        <taxon>Dikarya</taxon>
        <taxon>Ascomycota</taxon>
        <taxon>Pezizomycotina</taxon>
        <taxon>Dothideomycetes</taxon>
        <taxon>Pleosporomycetidae</taxon>
        <taxon>Mytilinidiales</taxon>
        <taxon>Mytilinidiaceae</taxon>
        <taxon>Lophium</taxon>
    </lineage>
</organism>
<dbReference type="PANTHER" id="PTHR42085:SF1">
    <property type="entry name" value="F-BOX DOMAIN-CONTAINING PROTEIN"/>
    <property type="match status" value="1"/>
</dbReference>
<accession>A0A6A6RBE9</accession>
<dbReference type="AlphaFoldDB" id="A0A6A6RBE9"/>
<evidence type="ECO:0000313" key="1">
    <source>
        <dbReference type="EMBL" id="KAF2502138.1"/>
    </source>
</evidence>
<name>A0A6A6RBE9_9PEZI</name>
<keyword evidence="2" id="KW-1185">Reference proteome</keyword>
<evidence type="ECO:0008006" key="3">
    <source>
        <dbReference type="Google" id="ProtNLM"/>
    </source>
</evidence>
<reference evidence="1" key="1">
    <citation type="journal article" date="2020" name="Stud. Mycol.">
        <title>101 Dothideomycetes genomes: a test case for predicting lifestyles and emergence of pathogens.</title>
        <authorList>
            <person name="Haridas S."/>
            <person name="Albert R."/>
            <person name="Binder M."/>
            <person name="Bloem J."/>
            <person name="Labutti K."/>
            <person name="Salamov A."/>
            <person name="Andreopoulos B."/>
            <person name="Baker S."/>
            <person name="Barry K."/>
            <person name="Bills G."/>
            <person name="Bluhm B."/>
            <person name="Cannon C."/>
            <person name="Castanera R."/>
            <person name="Culley D."/>
            <person name="Daum C."/>
            <person name="Ezra D."/>
            <person name="Gonzalez J."/>
            <person name="Henrissat B."/>
            <person name="Kuo A."/>
            <person name="Liang C."/>
            <person name="Lipzen A."/>
            <person name="Lutzoni F."/>
            <person name="Magnuson J."/>
            <person name="Mondo S."/>
            <person name="Nolan M."/>
            <person name="Ohm R."/>
            <person name="Pangilinan J."/>
            <person name="Park H.-J."/>
            <person name="Ramirez L."/>
            <person name="Alfaro M."/>
            <person name="Sun H."/>
            <person name="Tritt A."/>
            <person name="Yoshinaga Y."/>
            <person name="Zwiers L.-H."/>
            <person name="Turgeon B."/>
            <person name="Goodwin S."/>
            <person name="Spatafora J."/>
            <person name="Crous P."/>
            <person name="Grigoriev I."/>
        </authorList>
    </citation>
    <scope>NUCLEOTIDE SEQUENCE</scope>
    <source>
        <strain evidence="1">CBS 269.34</strain>
    </source>
</reference>
<protein>
    <recommendedName>
        <fullName evidence="3">F-box domain-containing protein</fullName>
    </recommendedName>
</protein>
<proteinExistence type="predicted"/>